<dbReference type="CDD" id="cd00093">
    <property type="entry name" value="HTH_XRE"/>
    <property type="match status" value="1"/>
</dbReference>
<organism evidence="6 7">
    <name type="scientific">Actinoplanes italicus</name>
    <dbReference type="NCBI Taxonomy" id="113567"/>
    <lineage>
        <taxon>Bacteria</taxon>
        <taxon>Bacillati</taxon>
        <taxon>Actinomycetota</taxon>
        <taxon>Actinomycetes</taxon>
        <taxon>Micromonosporales</taxon>
        <taxon>Micromonosporaceae</taxon>
        <taxon>Actinoplanes</taxon>
    </lineage>
</organism>
<name>A0A2T0K121_9ACTN</name>
<dbReference type="InterPro" id="IPR001387">
    <property type="entry name" value="Cro/C1-type_HTH"/>
</dbReference>
<feature type="region of interest" description="Disordered" evidence="4">
    <location>
        <begin position="1"/>
        <end position="23"/>
    </location>
</feature>
<feature type="repeat" description="WD" evidence="3">
    <location>
        <begin position="1261"/>
        <end position="1293"/>
    </location>
</feature>
<feature type="repeat" description="WD" evidence="3">
    <location>
        <begin position="1043"/>
        <end position="1084"/>
    </location>
</feature>
<dbReference type="InterPro" id="IPR001680">
    <property type="entry name" value="WD40_rpt"/>
</dbReference>
<feature type="repeat" description="WD" evidence="3">
    <location>
        <begin position="747"/>
        <end position="788"/>
    </location>
</feature>
<feature type="domain" description="HTH cro/C1-type" evidence="5">
    <location>
        <begin position="54"/>
        <end position="88"/>
    </location>
</feature>
<evidence type="ECO:0000256" key="2">
    <source>
        <dbReference type="ARBA" id="ARBA00022737"/>
    </source>
</evidence>
<evidence type="ECO:0000259" key="5">
    <source>
        <dbReference type="PROSITE" id="PS50943"/>
    </source>
</evidence>
<gene>
    <name evidence="6" type="ORF">CLV67_11972</name>
</gene>
<feature type="repeat" description="WD" evidence="3">
    <location>
        <begin position="1086"/>
        <end position="1117"/>
    </location>
</feature>
<dbReference type="PANTHER" id="PTHR19879">
    <property type="entry name" value="TRANSCRIPTION INITIATION FACTOR TFIID"/>
    <property type="match status" value="1"/>
</dbReference>
<evidence type="ECO:0000256" key="1">
    <source>
        <dbReference type="ARBA" id="ARBA00022574"/>
    </source>
</evidence>
<reference evidence="6 7" key="1">
    <citation type="submission" date="2018-03" db="EMBL/GenBank/DDBJ databases">
        <title>Genomic Encyclopedia of Archaeal and Bacterial Type Strains, Phase II (KMG-II): from individual species to whole genera.</title>
        <authorList>
            <person name="Goeker M."/>
        </authorList>
    </citation>
    <scope>NUCLEOTIDE SEQUENCE [LARGE SCALE GENOMIC DNA]</scope>
    <source>
        <strain evidence="6 7">DSM 43146</strain>
    </source>
</reference>
<feature type="repeat" description="WD" evidence="3">
    <location>
        <begin position="672"/>
        <end position="703"/>
    </location>
</feature>
<dbReference type="PRINTS" id="PR00320">
    <property type="entry name" value="GPROTEINBRPT"/>
</dbReference>
<dbReference type="Pfam" id="PF01381">
    <property type="entry name" value="HTH_3"/>
    <property type="match status" value="1"/>
</dbReference>
<comment type="caution">
    <text evidence="6">The sequence shown here is derived from an EMBL/GenBank/DDBJ whole genome shotgun (WGS) entry which is preliminary data.</text>
</comment>
<feature type="repeat" description="WD" evidence="3">
    <location>
        <begin position="874"/>
        <end position="915"/>
    </location>
</feature>
<dbReference type="InterPro" id="IPR020472">
    <property type="entry name" value="WD40_PAC1"/>
</dbReference>
<evidence type="ECO:0000313" key="7">
    <source>
        <dbReference type="Proteomes" id="UP000239415"/>
    </source>
</evidence>
<feature type="repeat" description="WD" evidence="3">
    <location>
        <begin position="916"/>
        <end position="956"/>
    </location>
</feature>
<dbReference type="SMART" id="SM00320">
    <property type="entry name" value="WD40"/>
    <property type="match status" value="15"/>
</dbReference>
<dbReference type="PROSITE" id="PS00678">
    <property type="entry name" value="WD_REPEATS_1"/>
    <property type="match status" value="6"/>
</dbReference>
<feature type="repeat" description="WD" evidence="3">
    <location>
        <begin position="1174"/>
        <end position="1207"/>
    </location>
</feature>
<dbReference type="InterPro" id="IPR027417">
    <property type="entry name" value="P-loop_NTPase"/>
</dbReference>
<dbReference type="Gene3D" id="2.130.10.10">
    <property type="entry name" value="YVTN repeat-like/Quinoprotein amine dehydrogenase"/>
    <property type="match status" value="6"/>
</dbReference>
<dbReference type="SUPFAM" id="SSF52540">
    <property type="entry name" value="P-loop containing nucleoside triphosphate hydrolases"/>
    <property type="match status" value="1"/>
</dbReference>
<evidence type="ECO:0000256" key="4">
    <source>
        <dbReference type="SAM" id="MobiDB-lite"/>
    </source>
</evidence>
<feature type="repeat" description="WD" evidence="3">
    <location>
        <begin position="1218"/>
        <end position="1259"/>
    </location>
</feature>
<protein>
    <submittedName>
        <fullName evidence="6">WD40 repeat protein</fullName>
    </submittedName>
</protein>
<dbReference type="EMBL" id="PVMZ01000019">
    <property type="protein sequence ID" value="PRX16491.1"/>
    <property type="molecule type" value="Genomic_DNA"/>
</dbReference>
<dbReference type="InterPro" id="IPR049052">
    <property type="entry name" value="nSTAND1"/>
</dbReference>
<dbReference type="PROSITE" id="PS50294">
    <property type="entry name" value="WD_REPEATS_REGION"/>
    <property type="match status" value="14"/>
</dbReference>
<dbReference type="PROSITE" id="PS50943">
    <property type="entry name" value="HTH_CROC1"/>
    <property type="match status" value="1"/>
</dbReference>
<keyword evidence="1 3" id="KW-0853">WD repeat</keyword>
<keyword evidence="7" id="KW-1185">Reference proteome</keyword>
<dbReference type="CDD" id="cd00200">
    <property type="entry name" value="WD40"/>
    <property type="match status" value="2"/>
</dbReference>
<sequence>MNALNGAPPDTYPDAVATQSNPVGDHRRLHDLLLELRHRAGDPSLRKINSTSEVSVGYLSQIFAGKTAPSPEVAVRIAQALKASEREQARARYLAEGSEADRPVPRAAQAGQHRRSAWEGCPYLGLRPFEEQHATVFYGRRLLTGRLLDRLREQPWHAGMLLVLGPSGAGKSSLLRAGLMGSLAADGLTEGSRAWPRRVITPTGDPVRQLAIHLAELAAADAITVQEALTTRPEQTHLLAGQALAAAGRATGPGAHPRLVLVVDQLEELFTLTTDTAEQETFLTALHSLATGPVLPGGEPGALVVAGIRGDFLDRALAFEPIRRAAESGVFAVGAMSESELREAIVGPAAEAGVRLPGDLCAVVLDDLRERCLPVGFDCGVLPLLSQVMFVMWQARDTAGLTVEAYRRTGGVADIVRTSAERVYESLAPDRQDVARLAFIHLTAMTDGRLTRQPSTRGALRTATGSDAIDEVVEAFAAQRLVTVSDSDHVTIAHEELLRSWNRLRDWLQPSLTDQALYRALTDDVHDWQQGRRDPSYLYSGGRLLAVEDARHRWAEDPARHFPIHPDTAQFLSISLRRDRRRRRAYQAAGMVMVLLLGLAGYSAMRADENHERAISLLASGLSRSLTAENRITSERFAAAALAAGRTDESLDVAGALLADAANVLPGDSGVVKFSEDGKLLATADGYGTVRLWDPKTGNPVTEPLRGHTTRVRSVDFTPDGTVLATASEDATVRLWDTTTGEQIGLLSGHAGPVRSVDVNAAGTLVATGGEDRTVQLWGLRTGVRHEVLSGHGDTVRLVKFSPDGTRLAGYSDDRTARLWDPVTGKRVGEAVAHSGAIHSLGFDPAGRLLVTTDDAGTVRFWDTGTGRLTGAPLSTGTGPVYTAQFTHDGTWLATAGEDRTVRLWDVTTRRLVGRMTGHSGPIRNMAATTGGLLATAGDDARIRLWNSGTRRQVGLLSGHSGNVWVMRFSPDGKILATAGADRTVRLWDPATRRPLGITPPGHTDPVNAVAYSRDGSLVATGATDHRVRLWDPATRAAVGEPMIGHTGPVRAVAFSPDMRLLASAGDDATVVLWNADTRRQAAAPLRGHSGPVRAVAFSPDHKHLASAGDDGTVRLWTRDRALWHQAGGPLIRHTGPVRALAFDRGGKHLATAGVDRAVWVWDVAGRKTIAGPLPGHTGPVYAVTFDPDGKLLASAGEDGTTRLWDLAAGGSAAGDPLTGHSGPVWSVRFNRDGRSLATAGNDRTVRIWDVDQRRQLGVPLAGHTGPVYDVAWSPRAGTLASVSGDTTLRWWDTATFWQNPLDRLCDRVGGITAGEWNGHVHGEPLAEPCGD</sequence>
<keyword evidence="2" id="KW-0677">Repeat</keyword>
<evidence type="ECO:0000256" key="3">
    <source>
        <dbReference type="PROSITE-ProRule" id="PRU00221"/>
    </source>
</evidence>
<dbReference type="InterPro" id="IPR036322">
    <property type="entry name" value="WD40_repeat_dom_sf"/>
</dbReference>
<accession>A0A2T0K121</accession>
<feature type="repeat" description="WD" evidence="3">
    <location>
        <begin position="1131"/>
        <end position="1172"/>
    </location>
</feature>
<dbReference type="Pfam" id="PF20703">
    <property type="entry name" value="nSTAND1"/>
    <property type="match status" value="1"/>
</dbReference>
<dbReference type="InterPro" id="IPR019775">
    <property type="entry name" value="WD40_repeat_CS"/>
</dbReference>
<dbReference type="Pfam" id="PF00400">
    <property type="entry name" value="WD40"/>
    <property type="match status" value="15"/>
</dbReference>
<feature type="repeat" description="WD" evidence="3">
    <location>
        <begin position="705"/>
        <end position="746"/>
    </location>
</feature>
<proteinExistence type="predicted"/>
<dbReference type="Proteomes" id="UP000239415">
    <property type="component" value="Unassembled WGS sequence"/>
</dbReference>
<evidence type="ECO:0000313" key="6">
    <source>
        <dbReference type="EMBL" id="PRX16491.1"/>
    </source>
</evidence>
<feature type="repeat" description="WD" evidence="3">
    <location>
        <begin position="831"/>
        <end position="872"/>
    </location>
</feature>
<dbReference type="PROSITE" id="PS50082">
    <property type="entry name" value="WD_REPEATS_2"/>
    <property type="match status" value="15"/>
</dbReference>
<dbReference type="SUPFAM" id="SSF50978">
    <property type="entry name" value="WD40 repeat-like"/>
    <property type="match status" value="3"/>
</dbReference>
<feature type="repeat" description="WD" evidence="3">
    <location>
        <begin position="789"/>
        <end position="830"/>
    </location>
</feature>
<dbReference type="PANTHER" id="PTHR19879:SF9">
    <property type="entry name" value="TRANSCRIPTION INITIATION FACTOR TFIID SUBUNIT 5"/>
    <property type="match status" value="1"/>
</dbReference>
<dbReference type="InterPro" id="IPR015943">
    <property type="entry name" value="WD40/YVTN_repeat-like_dom_sf"/>
</dbReference>
<feature type="repeat" description="WD" evidence="3">
    <location>
        <begin position="957"/>
        <end position="989"/>
    </location>
</feature>
<feature type="repeat" description="WD" evidence="3">
    <location>
        <begin position="1000"/>
        <end position="1032"/>
    </location>
</feature>